<dbReference type="EMBL" id="QOVC01000004">
    <property type="protein sequence ID" value="KAA0691154.1"/>
    <property type="molecule type" value="Genomic_DNA"/>
</dbReference>
<dbReference type="RefSeq" id="WP_002374840.1">
    <property type="nucleotide sequence ID" value="NZ_CABGQB010000005.1"/>
</dbReference>
<sequence length="78" mass="7453">MFKHAKCKGTKYCGNAQTVGGGNNAWGKLGQVVGGLTTRAVGGAGLGTAICGPACGVVGGLYGAVAGGAAAGWDARKK</sequence>
<reference evidence="2 4" key="1">
    <citation type="submission" date="2018-07" db="EMBL/GenBank/DDBJ databases">
        <title>High quality draft genome sequencing of Enterococcus faecium exhibiting probiotic potential isolated from mucus of freshwater fish.</title>
        <authorList>
            <person name="El-Jeni R."/>
            <person name="Ghedira K."/>
            <person name="Abdelhak S."/>
            <person name="El-Bour M."/>
            <person name="Bouhaouala-Zahar B."/>
        </authorList>
    </citation>
    <scope>NUCLEOTIDE SEQUENCE [LARGE SCALE GENOMIC DNA]</scope>
    <source>
        <strain evidence="2 4">R.A73</strain>
    </source>
</reference>
<organism evidence="2 4">
    <name type="scientific">Enterococcus faecium</name>
    <name type="common">Streptococcus faecium</name>
    <dbReference type="NCBI Taxonomy" id="1352"/>
    <lineage>
        <taxon>Bacteria</taxon>
        <taxon>Bacillati</taxon>
        <taxon>Bacillota</taxon>
        <taxon>Bacilli</taxon>
        <taxon>Lactobacillales</taxon>
        <taxon>Enterococcaceae</taxon>
        <taxon>Enterococcus</taxon>
    </lineage>
</organism>
<reference evidence="1 3" key="2">
    <citation type="submission" date="2018-10" db="EMBL/GenBank/DDBJ databases">
        <title>Escaping from acidified nitrite in gastric host defense: Transcriptomic basis for resistance to free nitrous acid in Enterococcus faecalis.</title>
        <authorList>
            <person name="Yu Z."/>
            <person name="Shi D."/>
            <person name="Liu W."/>
            <person name="Meng F."/>
        </authorList>
    </citation>
    <scope>NUCLEOTIDE SEQUENCE [LARGE SCALE GENOMIC DNA]</scope>
    <source>
        <strain evidence="1 3">JE1</strain>
    </source>
</reference>
<proteinExistence type="predicted"/>
<dbReference type="Proteomes" id="UP000448762">
    <property type="component" value="Unassembled WGS sequence"/>
</dbReference>
<dbReference type="Proteomes" id="UP000275747">
    <property type="component" value="Chromosome"/>
</dbReference>
<protein>
    <submittedName>
        <fullName evidence="2">Bacteriocin</fullName>
    </submittedName>
</protein>
<dbReference type="EMBL" id="CP033041">
    <property type="protein sequence ID" value="AYM73855.1"/>
    <property type="molecule type" value="Genomic_DNA"/>
</dbReference>
<evidence type="ECO:0000313" key="2">
    <source>
        <dbReference type="EMBL" id="KAA0691154.1"/>
    </source>
</evidence>
<evidence type="ECO:0000313" key="1">
    <source>
        <dbReference type="EMBL" id="AYM73855.1"/>
    </source>
</evidence>
<evidence type="ECO:0000313" key="4">
    <source>
        <dbReference type="Proteomes" id="UP000448762"/>
    </source>
</evidence>
<evidence type="ECO:0000313" key="3">
    <source>
        <dbReference type="Proteomes" id="UP000275747"/>
    </source>
</evidence>
<dbReference type="AlphaFoldDB" id="A0A242FT24"/>
<name>A0A242FT24_ENTFC</name>
<gene>
    <name evidence="1" type="ORF">D9Z05_11595</name>
    <name evidence="2" type="ORF">DTX73_06475</name>
</gene>
<accession>A0A242FT24</accession>